<dbReference type="NCBIfam" id="TIGR01509">
    <property type="entry name" value="HAD-SF-IA-v3"/>
    <property type="match status" value="1"/>
</dbReference>
<evidence type="ECO:0000256" key="5">
    <source>
        <dbReference type="ARBA" id="ARBA00022842"/>
    </source>
</evidence>
<evidence type="ECO:0000256" key="11">
    <source>
        <dbReference type="ARBA" id="ARBA00075873"/>
    </source>
</evidence>
<proteinExistence type="inferred from homology"/>
<name>A0AAA9TJU6_BOVIN</name>
<organism evidence="13 14">
    <name type="scientific">Bos taurus</name>
    <name type="common">Bovine</name>
    <dbReference type="NCBI Taxonomy" id="9913"/>
    <lineage>
        <taxon>Eukaryota</taxon>
        <taxon>Metazoa</taxon>
        <taxon>Chordata</taxon>
        <taxon>Craniata</taxon>
        <taxon>Vertebrata</taxon>
        <taxon>Euteleostomi</taxon>
        <taxon>Mammalia</taxon>
        <taxon>Eutheria</taxon>
        <taxon>Laurasiatheria</taxon>
        <taxon>Artiodactyla</taxon>
        <taxon>Ruminantia</taxon>
        <taxon>Pecora</taxon>
        <taxon>Bovidae</taxon>
        <taxon>Bovinae</taxon>
        <taxon>Bos</taxon>
    </lineage>
</organism>
<comment type="function">
    <text evidence="7">Dephosphorylates pseudouridine 5'-phosphate, a potential intermediate in rRNA degradation. Pseudouridine is then excreted intact in urine.</text>
</comment>
<dbReference type="FunFam" id="1.10.150.240:FF:000001">
    <property type="entry name" value="Haloacid dehalogenase-like hydrolase domain"/>
    <property type="match status" value="1"/>
</dbReference>
<dbReference type="FunFam" id="3.40.50.1000:FF:000055">
    <property type="entry name" value="Haloacid dehalogenase-like hydrolase family protein"/>
    <property type="match status" value="1"/>
</dbReference>
<dbReference type="Gene3D" id="3.40.50.1000">
    <property type="entry name" value="HAD superfamily/HAD-like"/>
    <property type="match status" value="1"/>
</dbReference>
<dbReference type="Ensembl" id="ENSBTAT00000118640.1">
    <property type="protein sequence ID" value="ENSBTAP00000097437.1"/>
    <property type="gene ID" value="ENSBTAG00000000207.6"/>
</dbReference>
<evidence type="ECO:0000256" key="7">
    <source>
        <dbReference type="ARBA" id="ARBA00056605"/>
    </source>
</evidence>
<dbReference type="GO" id="GO:0046872">
    <property type="term" value="F:metal ion binding"/>
    <property type="evidence" value="ECO:0007669"/>
    <property type="project" value="UniProtKB-KW"/>
</dbReference>
<reference evidence="13" key="3">
    <citation type="submission" date="2025-09" db="UniProtKB">
        <authorList>
            <consortium name="Ensembl"/>
        </authorList>
    </citation>
    <scope>IDENTIFICATION</scope>
    <source>
        <strain evidence="13">Hereford</strain>
    </source>
</reference>
<dbReference type="CDD" id="cd07529">
    <property type="entry name" value="HAD_AtGPP-like"/>
    <property type="match status" value="1"/>
</dbReference>
<dbReference type="Pfam" id="PF00702">
    <property type="entry name" value="Hydrolase"/>
    <property type="match status" value="1"/>
</dbReference>
<dbReference type="AlphaFoldDB" id="A0AAA9TJU6"/>
<comment type="similarity">
    <text evidence="2">Belongs to the HAD-like hydrolase superfamily. CbbY/CbbZ/Gph/YieH family.</text>
</comment>
<keyword evidence="14" id="KW-1185">Reference proteome</keyword>
<evidence type="ECO:0000256" key="12">
    <source>
        <dbReference type="ARBA" id="ARBA00083904"/>
    </source>
</evidence>
<protein>
    <recommendedName>
        <fullName evidence="9">Pseudouridine-5'-phosphatase</fullName>
        <ecNumber evidence="8">3.1.3.96</ecNumber>
    </recommendedName>
    <alternativeName>
        <fullName evidence="10">Haloacid dehalogenase-like hydrolase domain-containing protein 1</fullName>
    </alternativeName>
    <alternativeName>
        <fullName evidence="11">Haloacid dehalogenase-like hydrolase domain-containing protein 1A</fullName>
    </alternativeName>
    <alternativeName>
        <fullName evidence="12">Pseudouridine-5'-monophosphatase</fullName>
    </alternativeName>
</protein>
<dbReference type="GO" id="GO:1990738">
    <property type="term" value="F:pseudouridine 5'-phosphatase activity"/>
    <property type="evidence" value="ECO:0007669"/>
    <property type="project" value="UniProtKB-EC"/>
</dbReference>
<evidence type="ECO:0000256" key="3">
    <source>
        <dbReference type="ARBA" id="ARBA00022723"/>
    </source>
</evidence>
<keyword evidence="4" id="KW-0378">Hydrolase</keyword>
<dbReference type="InterPro" id="IPR023198">
    <property type="entry name" value="PGP-like_dom2"/>
</dbReference>
<dbReference type="Gene3D" id="1.10.150.240">
    <property type="entry name" value="Putative phosphatase, domain 2"/>
    <property type="match status" value="1"/>
</dbReference>
<evidence type="ECO:0000256" key="9">
    <source>
        <dbReference type="ARBA" id="ARBA00070517"/>
    </source>
</evidence>
<dbReference type="GeneTree" id="ENSGT00390000014753"/>
<dbReference type="EC" id="3.1.3.96" evidence="8"/>
<dbReference type="InterPro" id="IPR006439">
    <property type="entry name" value="HAD-SF_hydro_IA"/>
</dbReference>
<dbReference type="PANTHER" id="PTHR18901">
    <property type="entry name" value="2-DEOXYGLUCOSE-6-PHOSPHATE PHOSPHATASE 2"/>
    <property type="match status" value="1"/>
</dbReference>
<sequence>MTKATLLPMNLLALKREALQARSNLCALPPCLPLQARSKFELYALTPGLATRRPVFTDTERLYSAVFEDICGRYGKKYSWDVKSLVMGKKALEAAQLIRDTLQLPMSAEELVEVSQAKLKEVFPTAALMPGVEKLIRHLRKHDVPCAVATSSGTASFQLKTSRHQDFFGLFHHVVLGDDPEVRSGKPEPDIFLTCARRFSPAPPANKCLVFEDAPNGVEAALAAGMQVVMVPDGNLKPDLTSKATLVLGSLQDFQPELFGLPPYD</sequence>
<comment type="cofactor">
    <cofactor evidence="1">
        <name>Mg(2+)</name>
        <dbReference type="ChEBI" id="CHEBI:18420"/>
    </cofactor>
</comment>
<dbReference type="SUPFAM" id="SSF56784">
    <property type="entry name" value="HAD-like"/>
    <property type="match status" value="1"/>
</dbReference>
<reference evidence="13" key="1">
    <citation type="submission" date="2018-03" db="EMBL/GenBank/DDBJ databases">
        <title>ARS-UCD1.2.</title>
        <authorList>
            <person name="Rosen B.D."/>
            <person name="Bickhart D.M."/>
            <person name="Koren S."/>
            <person name="Schnabel R.D."/>
            <person name="Hall R."/>
            <person name="Zimin A."/>
            <person name="Dreischer C."/>
            <person name="Schultheiss S."/>
            <person name="Schroeder S.G."/>
            <person name="Elsik C.G."/>
            <person name="Couldrey C."/>
            <person name="Liu G.E."/>
            <person name="Van Tassell C.P."/>
            <person name="Phillippy A.M."/>
            <person name="Smith T.P.L."/>
            <person name="Medrano J.F."/>
        </authorList>
    </citation>
    <scope>NUCLEOTIDE SEQUENCE [LARGE SCALE GENOMIC DNA]</scope>
    <source>
        <strain evidence="13">Hereford</strain>
    </source>
</reference>
<comment type="catalytic activity">
    <reaction evidence="6">
        <text>psi-UMP + H2O = pseudouridine + phosphate</text>
        <dbReference type="Rhea" id="RHEA:10944"/>
        <dbReference type="ChEBI" id="CHEBI:15377"/>
        <dbReference type="ChEBI" id="CHEBI:17802"/>
        <dbReference type="ChEBI" id="CHEBI:43474"/>
        <dbReference type="ChEBI" id="CHEBI:58380"/>
        <dbReference type="EC" id="3.1.3.96"/>
    </reaction>
</comment>
<evidence type="ECO:0000256" key="10">
    <source>
        <dbReference type="ARBA" id="ARBA00075025"/>
    </source>
</evidence>
<evidence type="ECO:0000256" key="6">
    <source>
        <dbReference type="ARBA" id="ARBA00052504"/>
    </source>
</evidence>
<keyword evidence="5" id="KW-0460">Magnesium</keyword>
<evidence type="ECO:0000256" key="4">
    <source>
        <dbReference type="ARBA" id="ARBA00022801"/>
    </source>
</evidence>
<dbReference type="Proteomes" id="UP000009136">
    <property type="component" value="Chromosome X"/>
</dbReference>
<dbReference type="InterPro" id="IPR036412">
    <property type="entry name" value="HAD-like_sf"/>
</dbReference>
<dbReference type="InterPro" id="IPR045228">
    <property type="entry name" value="Gpp1/Gpp2-like"/>
</dbReference>
<accession>A0AAA9TJU6</accession>
<keyword evidence="3" id="KW-0479">Metal-binding</keyword>
<gene>
    <name evidence="13" type="primary">PUDP</name>
</gene>
<dbReference type="PANTHER" id="PTHR18901:SF38">
    <property type="entry name" value="PSEUDOURIDINE-5'-PHOSPHATASE"/>
    <property type="match status" value="1"/>
</dbReference>
<evidence type="ECO:0000256" key="2">
    <source>
        <dbReference type="ARBA" id="ARBA00006171"/>
    </source>
</evidence>
<reference evidence="13" key="2">
    <citation type="submission" date="2025-08" db="UniProtKB">
        <authorList>
            <consortium name="Ensembl"/>
        </authorList>
    </citation>
    <scope>IDENTIFICATION</scope>
    <source>
        <strain evidence="13">Hereford</strain>
    </source>
</reference>
<evidence type="ECO:0000256" key="1">
    <source>
        <dbReference type="ARBA" id="ARBA00001946"/>
    </source>
</evidence>
<evidence type="ECO:0000256" key="8">
    <source>
        <dbReference type="ARBA" id="ARBA00066578"/>
    </source>
</evidence>
<evidence type="ECO:0000313" key="13">
    <source>
        <dbReference type="Ensembl" id="ENSBTAP00000097437.1"/>
    </source>
</evidence>
<dbReference type="InterPro" id="IPR023214">
    <property type="entry name" value="HAD_sf"/>
</dbReference>
<evidence type="ECO:0000313" key="14">
    <source>
        <dbReference type="Proteomes" id="UP000009136"/>
    </source>
</evidence>